<organism evidence="2 3">
    <name type="scientific">Clostridium cavendishii DSM 21758</name>
    <dbReference type="NCBI Taxonomy" id="1121302"/>
    <lineage>
        <taxon>Bacteria</taxon>
        <taxon>Bacillati</taxon>
        <taxon>Bacillota</taxon>
        <taxon>Clostridia</taxon>
        <taxon>Eubacteriales</taxon>
        <taxon>Clostridiaceae</taxon>
        <taxon>Clostridium</taxon>
    </lineage>
</organism>
<sequence length="155" mass="17813">MLKVSFAEFILRGIPETLVFFLAAYTFSKNIIQLKRYLLSSISYASLVYIIRTLPIQNGTVFILNLIGFIFILVGINKFDIIKSIKVSICVLLIEFLCEGINILVIQLVLKEDINKIFKSPMLKILYSMPALLLLGVVIILYYIKLKKRKELKHI</sequence>
<feature type="transmembrane region" description="Helical" evidence="1">
    <location>
        <begin position="37"/>
        <end position="54"/>
    </location>
</feature>
<feature type="transmembrane region" description="Helical" evidence="1">
    <location>
        <begin position="89"/>
        <end position="110"/>
    </location>
</feature>
<keyword evidence="1" id="KW-0812">Transmembrane</keyword>
<gene>
    <name evidence="2" type="ORF">SAMN02745163_01625</name>
</gene>
<keyword evidence="1" id="KW-0472">Membrane</keyword>
<evidence type="ECO:0000313" key="3">
    <source>
        <dbReference type="Proteomes" id="UP000184310"/>
    </source>
</evidence>
<dbReference type="AlphaFoldDB" id="A0A1M6HY37"/>
<proteinExistence type="predicted"/>
<evidence type="ECO:0000256" key="1">
    <source>
        <dbReference type="SAM" id="Phobius"/>
    </source>
</evidence>
<dbReference type="EMBL" id="FQZB01000007">
    <property type="protein sequence ID" value="SHJ27136.1"/>
    <property type="molecule type" value="Genomic_DNA"/>
</dbReference>
<protein>
    <submittedName>
        <fullName evidence="2">Uncharacterized protein</fullName>
    </submittedName>
</protein>
<keyword evidence="3" id="KW-1185">Reference proteome</keyword>
<evidence type="ECO:0000313" key="2">
    <source>
        <dbReference type="EMBL" id="SHJ27136.1"/>
    </source>
</evidence>
<dbReference type="OrthoDB" id="1787445at2"/>
<dbReference type="Proteomes" id="UP000184310">
    <property type="component" value="Unassembled WGS sequence"/>
</dbReference>
<feature type="transmembrane region" description="Helical" evidence="1">
    <location>
        <begin position="60"/>
        <end position="77"/>
    </location>
</feature>
<dbReference type="RefSeq" id="WP_072986175.1">
    <property type="nucleotide sequence ID" value="NZ_FQZB01000007.1"/>
</dbReference>
<accession>A0A1M6HY37</accession>
<feature type="transmembrane region" description="Helical" evidence="1">
    <location>
        <begin position="6"/>
        <end position="25"/>
    </location>
</feature>
<name>A0A1M6HY37_9CLOT</name>
<feature type="transmembrane region" description="Helical" evidence="1">
    <location>
        <begin position="125"/>
        <end position="144"/>
    </location>
</feature>
<reference evidence="2 3" key="1">
    <citation type="submission" date="2016-11" db="EMBL/GenBank/DDBJ databases">
        <authorList>
            <person name="Jaros S."/>
            <person name="Januszkiewicz K."/>
            <person name="Wedrychowicz H."/>
        </authorList>
    </citation>
    <scope>NUCLEOTIDE SEQUENCE [LARGE SCALE GENOMIC DNA]</scope>
    <source>
        <strain evidence="2 3">DSM 21758</strain>
    </source>
</reference>
<keyword evidence="1" id="KW-1133">Transmembrane helix</keyword>